<dbReference type="EMBL" id="MU866122">
    <property type="protein sequence ID" value="KAK4179172.1"/>
    <property type="molecule type" value="Genomic_DNA"/>
</dbReference>
<feature type="signal peptide" evidence="1">
    <location>
        <begin position="1"/>
        <end position="28"/>
    </location>
</feature>
<accession>A0AAN6WEN9</accession>
<reference evidence="2" key="1">
    <citation type="journal article" date="2023" name="Mol. Phylogenet. Evol.">
        <title>Genome-scale phylogeny and comparative genomics of the fungal order Sordariales.</title>
        <authorList>
            <person name="Hensen N."/>
            <person name="Bonometti L."/>
            <person name="Westerberg I."/>
            <person name="Brannstrom I.O."/>
            <person name="Guillou S."/>
            <person name="Cros-Aarteil S."/>
            <person name="Calhoun S."/>
            <person name="Haridas S."/>
            <person name="Kuo A."/>
            <person name="Mondo S."/>
            <person name="Pangilinan J."/>
            <person name="Riley R."/>
            <person name="LaButti K."/>
            <person name="Andreopoulos B."/>
            <person name="Lipzen A."/>
            <person name="Chen C."/>
            <person name="Yan M."/>
            <person name="Daum C."/>
            <person name="Ng V."/>
            <person name="Clum A."/>
            <person name="Steindorff A."/>
            <person name="Ohm R.A."/>
            <person name="Martin F."/>
            <person name="Silar P."/>
            <person name="Natvig D.O."/>
            <person name="Lalanne C."/>
            <person name="Gautier V."/>
            <person name="Ament-Velasquez S.L."/>
            <person name="Kruys A."/>
            <person name="Hutchinson M.I."/>
            <person name="Powell A.J."/>
            <person name="Barry K."/>
            <person name="Miller A.N."/>
            <person name="Grigoriev I.V."/>
            <person name="Debuchy R."/>
            <person name="Gladieux P."/>
            <person name="Hiltunen Thoren M."/>
            <person name="Johannesson H."/>
        </authorList>
    </citation>
    <scope>NUCLEOTIDE SEQUENCE</scope>
    <source>
        <strain evidence="2">CBS 892.96</strain>
    </source>
</reference>
<gene>
    <name evidence="2" type="ORF">QBC36DRAFT_308478</name>
</gene>
<sequence length="149" mass="16077">MQTFCCPAAARHPICLLAWLAPLPPTQGAALTQLALVSLCSPQLHLIGVNVSSELLLYSSSYLRPVSGLTVPDNASSVTVSSVPTVIHLTTASYAQRENGEPFPDIAAPLSYTLRGCGFRFPEYTTMTRSDSQIPDLLVTYLKVTRIKP</sequence>
<comment type="caution">
    <text evidence="2">The sequence shown here is derived from an EMBL/GenBank/DDBJ whole genome shotgun (WGS) entry which is preliminary data.</text>
</comment>
<dbReference type="Proteomes" id="UP001302321">
    <property type="component" value="Unassembled WGS sequence"/>
</dbReference>
<proteinExistence type="predicted"/>
<evidence type="ECO:0000313" key="2">
    <source>
        <dbReference type="EMBL" id="KAK4179172.1"/>
    </source>
</evidence>
<feature type="chain" id="PRO_5042931313" evidence="1">
    <location>
        <begin position="29"/>
        <end position="149"/>
    </location>
</feature>
<evidence type="ECO:0000256" key="1">
    <source>
        <dbReference type="SAM" id="SignalP"/>
    </source>
</evidence>
<reference evidence="2" key="2">
    <citation type="submission" date="2023-05" db="EMBL/GenBank/DDBJ databases">
        <authorList>
            <consortium name="Lawrence Berkeley National Laboratory"/>
            <person name="Steindorff A."/>
            <person name="Hensen N."/>
            <person name="Bonometti L."/>
            <person name="Westerberg I."/>
            <person name="Brannstrom I.O."/>
            <person name="Guillou S."/>
            <person name="Cros-Aarteil S."/>
            <person name="Calhoun S."/>
            <person name="Haridas S."/>
            <person name="Kuo A."/>
            <person name="Mondo S."/>
            <person name="Pangilinan J."/>
            <person name="Riley R."/>
            <person name="Labutti K."/>
            <person name="Andreopoulos B."/>
            <person name="Lipzen A."/>
            <person name="Chen C."/>
            <person name="Yanf M."/>
            <person name="Daum C."/>
            <person name="Ng V."/>
            <person name="Clum A."/>
            <person name="Ohm R."/>
            <person name="Martin F."/>
            <person name="Silar P."/>
            <person name="Natvig D."/>
            <person name="Lalanne C."/>
            <person name="Gautier V."/>
            <person name="Ament-Velasquez S.L."/>
            <person name="Kruys A."/>
            <person name="Hutchinson M.I."/>
            <person name="Powell A.J."/>
            <person name="Barry K."/>
            <person name="Miller A.N."/>
            <person name="Grigoriev I.V."/>
            <person name="Debuchy R."/>
            <person name="Gladieux P."/>
            <person name="Thoren M.H."/>
            <person name="Johannesson H."/>
        </authorList>
    </citation>
    <scope>NUCLEOTIDE SEQUENCE</scope>
    <source>
        <strain evidence="2">CBS 892.96</strain>
    </source>
</reference>
<protein>
    <submittedName>
        <fullName evidence="2">Uncharacterized protein</fullName>
    </submittedName>
</protein>
<keyword evidence="1" id="KW-0732">Signal</keyword>
<organism evidence="2 3">
    <name type="scientific">Triangularia setosa</name>
    <dbReference type="NCBI Taxonomy" id="2587417"/>
    <lineage>
        <taxon>Eukaryota</taxon>
        <taxon>Fungi</taxon>
        <taxon>Dikarya</taxon>
        <taxon>Ascomycota</taxon>
        <taxon>Pezizomycotina</taxon>
        <taxon>Sordariomycetes</taxon>
        <taxon>Sordariomycetidae</taxon>
        <taxon>Sordariales</taxon>
        <taxon>Podosporaceae</taxon>
        <taxon>Triangularia</taxon>
    </lineage>
</organism>
<dbReference type="AlphaFoldDB" id="A0AAN6WEN9"/>
<keyword evidence="3" id="KW-1185">Reference proteome</keyword>
<evidence type="ECO:0000313" key="3">
    <source>
        <dbReference type="Proteomes" id="UP001302321"/>
    </source>
</evidence>
<name>A0AAN6WEN9_9PEZI</name>